<dbReference type="InterPro" id="IPR032675">
    <property type="entry name" value="LRR_dom_sf"/>
</dbReference>
<proteinExistence type="predicted"/>
<keyword evidence="2" id="KW-0677">Repeat</keyword>
<dbReference type="PANTHER" id="PTHR48009:SF7">
    <property type="entry name" value="LEUCINE-RICH REPEAT (LRR) FAMILY PROTEIN"/>
    <property type="match status" value="1"/>
</dbReference>
<dbReference type="AlphaFoldDB" id="A0AAP0BK64"/>
<gene>
    <name evidence="4" type="ORF">KSP39_PZI009696</name>
</gene>
<comment type="caution">
    <text evidence="4">The sequence shown here is derived from an EMBL/GenBank/DDBJ whole genome shotgun (WGS) entry which is preliminary data.</text>
</comment>
<dbReference type="SUPFAM" id="SSF52058">
    <property type="entry name" value="L domain-like"/>
    <property type="match status" value="1"/>
</dbReference>
<reference evidence="4 5" key="1">
    <citation type="journal article" date="2022" name="Nat. Plants">
        <title>Genomes of leafy and leafless Platanthera orchids illuminate the evolution of mycoheterotrophy.</title>
        <authorList>
            <person name="Li M.H."/>
            <person name="Liu K.W."/>
            <person name="Li Z."/>
            <person name="Lu H.C."/>
            <person name="Ye Q.L."/>
            <person name="Zhang D."/>
            <person name="Wang J.Y."/>
            <person name="Li Y.F."/>
            <person name="Zhong Z.M."/>
            <person name="Liu X."/>
            <person name="Yu X."/>
            <person name="Liu D.K."/>
            <person name="Tu X.D."/>
            <person name="Liu B."/>
            <person name="Hao Y."/>
            <person name="Liao X.Y."/>
            <person name="Jiang Y.T."/>
            <person name="Sun W.H."/>
            <person name="Chen J."/>
            <person name="Chen Y.Q."/>
            <person name="Ai Y."/>
            <person name="Zhai J.W."/>
            <person name="Wu S.S."/>
            <person name="Zhou Z."/>
            <person name="Hsiao Y.Y."/>
            <person name="Wu W.L."/>
            <person name="Chen Y.Y."/>
            <person name="Lin Y.F."/>
            <person name="Hsu J.L."/>
            <person name="Li C.Y."/>
            <person name="Wang Z.W."/>
            <person name="Zhao X."/>
            <person name="Zhong W.Y."/>
            <person name="Ma X.K."/>
            <person name="Ma L."/>
            <person name="Huang J."/>
            <person name="Chen G.Z."/>
            <person name="Huang M.Z."/>
            <person name="Huang L."/>
            <person name="Peng D.H."/>
            <person name="Luo Y.B."/>
            <person name="Zou S.Q."/>
            <person name="Chen S.P."/>
            <person name="Lan S."/>
            <person name="Tsai W.C."/>
            <person name="Van de Peer Y."/>
            <person name="Liu Z.J."/>
        </authorList>
    </citation>
    <scope>NUCLEOTIDE SEQUENCE [LARGE SCALE GENOMIC DNA]</scope>
    <source>
        <tissue evidence="4">Leaf</tissue>
    </source>
</reference>
<dbReference type="EMBL" id="JBBWWQ010000008">
    <property type="protein sequence ID" value="KAK8940404.1"/>
    <property type="molecule type" value="Genomic_DNA"/>
</dbReference>
<dbReference type="Pfam" id="PF00560">
    <property type="entry name" value="LRR_1"/>
    <property type="match status" value="2"/>
</dbReference>
<accession>A0AAP0BK64</accession>
<keyword evidence="1" id="KW-0433">Leucine-rich repeat</keyword>
<evidence type="ECO:0000313" key="4">
    <source>
        <dbReference type="EMBL" id="KAK8940404.1"/>
    </source>
</evidence>
<protein>
    <submittedName>
        <fullName evidence="4">Uncharacterized protein</fullName>
    </submittedName>
</protein>
<dbReference type="Proteomes" id="UP001418222">
    <property type="component" value="Unassembled WGS sequence"/>
</dbReference>
<feature type="signal peptide" evidence="3">
    <location>
        <begin position="1"/>
        <end position="24"/>
    </location>
</feature>
<sequence length="429" mass="45731">MRSLTSPLHHHLLLLLLLYAAVESLTFPGDIAALKEVVAALDHASFQPGSCLESWDFNLDPCLSAFGPHFTCGLRCDAASNSTGGLTFSRITELSLDSAGYSGVLLPSIWSLPFLQSLDLADNRLHGSIPPLPPAVTSLPPFLRRISLSRNCLSGPIPVFPISPALEELYLDGNYLSGPMPAPPFPSLRRLEIQSNNLSGQLPDLRLLSNLNFLDASNNSLSGPFPTAALPPSLFELSMRSNLLAGGLPGTALAALPSLQVLDLSHNALSGPVPAAAFEHTALEQLVLAGNGFEWMERPADGGAASQMVALDLSHNRLGGVLPDFIGSMPRLTAVILEDNRFTGLIPAQYAMRAAGRGGSVFLPFERLLLGANYLYGPIPGLMQEMKEGTAVVSLADNCLFRCPEELFFCAGGEQKPTGICRDLNPMIP</sequence>
<dbReference type="SMART" id="SM00369">
    <property type="entry name" value="LRR_TYP"/>
    <property type="match status" value="3"/>
</dbReference>
<dbReference type="InterPro" id="IPR003591">
    <property type="entry name" value="Leu-rich_rpt_typical-subtyp"/>
</dbReference>
<dbReference type="Gene3D" id="3.80.10.10">
    <property type="entry name" value="Ribonuclease Inhibitor"/>
    <property type="match status" value="1"/>
</dbReference>
<dbReference type="PANTHER" id="PTHR48009">
    <property type="entry name" value="LEUCINE-RICH REPEAT (LRR) FAMILY PROTEIN"/>
    <property type="match status" value="1"/>
</dbReference>
<keyword evidence="3" id="KW-0732">Signal</keyword>
<evidence type="ECO:0000256" key="3">
    <source>
        <dbReference type="SAM" id="SignalP"/>
    </source>
</evidence>
<evidence type="ECO:0000256" key="2">
    <source>
        <dbReference type="ARBA" id="ARBA00022737"/>
    </source>
</evidence>
<name>A0AAP0BK64_9ASPA</name>
<dbReference type="InterPro" id="IPR001611">
    <property type="entry name" value="Leu-rich_rpt"/>
</dbReference>
<evidence type="ECO:0000313" key="5">
    <source>
        <dbReference type="Proteomes" id="UP001418222"/>
    </source>
</evidence>
<organism evidence="4 5">
    <name type="scientific">Platanthera zijinensis</name>
    <dbReference type="NCBI Taxonomy" id="2320716"/>
    <lineage>
        <taxon>Eukaryota</taxon>
        <taxon>Viridiplantae</taxon>
        <taxon>Streptophyta</taxon>
        <taxon>Embryophyta</taxon>
        <taxon>Tracheophyta</taxon>
        <taxon>Spermatophyta</taxon>
        <taxon>Magnoliopsida</taxon>
        <taxon>Liliopsida</taxon>
        <taxon>Asparagales</taxon>
        <taxon>Orchidaceae</taxon>
        <taxon>Orchidoideae</taxon>
        <taxon>Orchideae</taxon>
        <taxon>Orchidinae</taxon>
        <taxon>Platanthera</taxon>
    </lineage>
</organism>
<keyword evidence="5" id="KW-1185">Reference proteome</keyword>
<feature type="chain" id="PRO_5043010280" evidence="3">
    <location>
        <begin position="25"/>
        <end position="429"/>
    </location>
</feature>
<dbReference type="PRINTS" id="PR00019">
    <property type="entry name" value="LEURICHRPT"/>
</dbReference>
<dbReference type="InterPro" id="IPR053213">
    <property type="entry name" value="RLP29"/>
</dbReference>
<dbReference type="Pfam" id="PF13855">
    <property type="entry name" value="LRR_8"/>
    <property type="match status" value="1"/>
</dbReference>
<evidence type="ECO:0000256" key="1">
    <source>
        <dbReference type="ARBA" id="ARBA00022614"/>
    </source>
</evidence>